<dbReference type="FunFam" id="3.40.50.720:FF:000137">
    <property type="entry name" value="Hydroxysteroid (17-beta) dehydrogenase 3"/>
    <property type="match status" value="1"/>
</dbReference>
<dbReference type="PANTHER" id="PTHR43899">
    <property type="entry name" value="RH59310P"/>
    <property type="match status" value="1"/>
</dbReference>
<reference evidence="6 7" key="1">
    <citation type="submission" date="2020-04" db="EMBL/GenBank/DDBJ databases">
        <authorList>
            <person name="Alioto T."/>
            <person name="Alioto T."/>
            <person name="Gomez Garrido J."/>
        </authorList>
    </citation>
    <scope>NUCLEOTIDE SEQUENCE [LARGE SCALE GENOMIC DNA]</scope>
</reference>
<gene>
    <name evidence="6" type="ORF">CLODIP_2_CD09624</name>
</gene>
<dbReference type="CDD" id="cd05356">
    <property type="entry name" value="17beta-HSD1_like_SDR_c"/>
    <property type="match status" value="2"/>
</dbReference>
<accession>A0A8S1DXJ3</accession>
<evidence type="ECO:0000256" key="1">
    <source>
        <dbReference type="ARBA" id="ARBA00004240"/>
    </source>
</evidence>
<dbReference type="GO" id="GO:0016491">
    <property type="term" value="F:oxidoreductase activity"/>
    <property type="evidence" value="ECO:0007669"/>
    <property type="project" value="UniProtKB-KW"/>
</dbReference>
<evidence type="ECO:0000256" key="5">
    <source>
        <dbReference type="SAM" id="Phobius"/>
    </source>
</evidence>
<dbReference type="InterPro" id="IPR036291">
    <property type="entry name" value="NAD(P)-bd_dom_sf"/>
</dbReference>
<dbReference type="InterPro" id="IPR002347">
    <property type="entry name" value="SDR_fam"/>
</dbReference>
<dbReference type="OrthoDB" id="5545019at2759"/>
<feature type="transmembrane region" description="Helical" evidence="5">
    <location>
        <begin position="6"/>
        <end position="31"/>
    </location>
</feature>
<dbReference type="InterPro" id="IPR051019">
    <property type="entry name" value="VLCFA-Steroid_DH"/>
</dbReference>
<name>A0A8S1DXJ3_9INSE</name>
<dbReference type="PANTHER" id="PTHR43899:SF13">
    <property type="entry name" value="RH59310P"/>
    <property type="match status" value="1"/>
</dbReference>
<keyword evidence="4" id="KW-0560">Oxidoreductase</keyword>
<dbReference type="Proteomes" id="UP000494165">
    <property type="component" value="Unassembled WGS sequence"/>
</dbReference>
<dbReference type="SUPFAM" id="SSF51735">
    <property type="entry name" value="NAD(P)-binding Rossmann-fold domains"/>
    <property type="match status" value="2"/>
</dbReference>
<dbReference type="Pfam" id="PF00106">
    <property type="entry name" value="adh_short"/>
    <property type="match status" value="2"/>
</dbReference>
<feature type="transmembrane region" description="Helical" evidence="5">
    <location>
        <begin position="301"/>
        <end position="330"/>
    </location>
</feature>
<dbReference type="PROSITE" id="PS00061">
    <property type="entry name" value="ADH_SHORT"/>
    <property type="match status" value="1"/>
</dbReference>
<dbReference type="PRINTS" id="PR00081">
    <property type="entry name" value="GDHRDH"/>
</dbReference>
<keyword evidence="5" id="KW-0472">Membrane</keyword>
<dbReference type="AlphaFoldDB" id="A0A8S1DXJ3"/>
<comment type="similarity">
    <text evidence="2">Belongs to the short-chain dehydrogenases/reductases (SDR) family.</text>
</comment>
<evidence type="ECO:0000313" key="7">
    <source>
        <dbReference type="Proteomes" id="UP000494165"/>
    </source>
</evidence>
<dbReference type="PRINTS" id="PR00080">
    <property type="entry name" value="SDRFAMILY"/>
</dbReference>
<evidence type="ECO:0000256" key="2">
    <source>
        <dbReference type="ARBA" id="ARBA00006484"/>
    </source>
</evidence>
<keyword evidence="7" id="KW-1185">Reference proteome</keyword>
<dbReference type="GO" id="GO:0005783">
    <property type="term" value="C:endoplasmic reticulum"/>
    <property type="evidence" value="ECO:0007669"/>
    <property type="project" value="UniProtKB-SubCell"/>
</dbReference>
<protein>
    <submittedName>
        <fullName evidence="6">Uncharacterized protein</fullName>
    </submittedName>
</protein>
<evidence type="ECO:0000256" key="4">
    <source>
        <dbReference type="ARBA" id="ARBA00023002"/>
    </source>
</evidence>
<keyword evidence="3" id="KW-0521">NADP</keyword>
<keyword evidence="5" id="KW-0812">Transmembrane</keyword>
<dbReference type="InterPro" id="IPR020904">
    <property type="entry name" value="Sc_DH/Rdtase_CS"/>
</dbReference>
<evidence type="ECO:0000256" key="3">
    <source>
        <dbReference type="ARBA" id="ARBA00022857"/>
    </source>
</evidence>
<dbReference type="EMBL" id="CADEPI010000501">
    <property type="protein sequence ID" value="CAB3386691.1"/>
    <property type="molecule type" value="Genomic_DNA"/>
</dbReference>
<comment type="subcellular location">
    <subcellularLocation>
        <location evidence="1">Endoplasmic reticulum</location>
    </subcellularLocation>
</comment>
<keyword evidence="5" id="KW-1133">Transmembrane helix</keyword>
<comment type="caution">
    <text evidence="6">The sequence shown here is derived from an EMBL/GenBank/DDBJ whole genome shotgun (WGS) entry which is preliminary data.</text>
</comment>
<dbReference type="Gene3D" id="3.40.50.720">
    <property type="entry name" value="NAD(P)-binding Rossmann-like Domain"/>
    <property type="match status" value="2"/>
</dbReference>
<organism evidence="6 7">
    <name type="scientific">Cloeon dipterum</name>
    <dbReference type="NCBI Taxonomy" id="197152"/>
    <lineage>
        <taxon>Eukaryota</taxon>
        <taxon>Metazoa</taxon>
        <taxon>Ecdysozoa</taxon>
        <taxon>Arthropoda</taxon>
        <taxon>Hexapoda</taxon>
        <taxon>Insecta</taxon>
        <taxon>Pterygota</taxon>
        <taxon>Palaeoptera</taxon>
        <taxon>Ephemeroptera</taxon>
        <taxon>Pisciforma</taxon>
        <taxon>Baetidae</taxon>
        <taxon>Cloeon</taxon>
    </lineage>
</organism>
<proteinExistence type="inferred from homology"/>
<evidence type="ECO:0000313" key="6">
    <source>
        <dbReference type="EMBL" id="CAB3386691.1"/>
    </source>
</evidence>
<sequence length="506" mass="55801">MEFLYLVLFYVEAFFVLVLLYVLLLILVTTYKHLTCRYLKKPKDLRECYGEWAVVTGGSYGIGKSYANELAQRKMNIILVSRSEEKLRQVAHEISLTHGVKTKYVVADLSQGQAAVDKIDKELTNLDVGILVNNAATAGGFPCQFKKVQRQSIYDMSSVNMSAVADLMYQVLPGMRARGRGLIVNVSSVASLGPLVNASVYSACKAYVTNLSETIRIECASEGIDVQTLTPGFVQTALLHCDTKRNSLPTFLNPTPEAFAKSAVDTIGHMKLTSGTLWHDLQTLDRAVCIRIDPTSDAMEVLLWVAFLSVFLVVLAVVAYFGYAVVYIFYKYFICVYFKKPIDLKQRFGSWAVITGSSQGIGKHYAIELAKRNINLVLVSRSEEKLKAVSQDIGEKYGVKTKYVVADLGSGRDATEKISSSIQGLDIGILVNNAATPGGLPNYFYNLQRNDIWNLLTLNICSLTDLVQLVLPGMRERRRGLIVNVSSVAALAPNPIASIYAASKGY</sequence>